<evidence type="ECO:0000313" key="9">
    <source>
        <dbReference type="Proteomes" id="UP000375690"/>
    </source>
</evidence>
<feature type="transmembrane region" description="Helical" evidence="1">
    <location>
        <begin position="79"/>
        <end position="101"/>
    </location>
</feature>
<proteinExistence type="predicted"/>
<reference evidence="5" key="3">
    <citation type="submission" date="2022-10" db="EMBL/GenBank/DDBJ databases">
        <title>Human gut microbiome strain richness.</title>
        <authorList>
            <person name="Chen-Liaw A."/>
        </authorList>
    </citation>
    <scope>NUCLEOTIDE SEQUENCE</scope>
    <source>
        <strain evidence="5">F7_m1001271B151109d0_201107</strain>
    </source>
</reference>
<dbReference type="Proteomes" id="UP001214017">
    <property type="component" value="Unassembled WGS sequence"/>
</dbReference>
<dbReference type="GeneID" id="29454513"/>
<reference evidence="8 9" key="2">
    <citation type="journal article" date="2019" name="Nat. Med.">
        <title>A library of human gut bacterial isolates paired with longitudinal multiomics data enables mechanistic microbiome research.</title>
        <authorList>
            <person name="Poyet M."/>
            <person name="Groussin M."/>
            <person name="Gibbons S.M."/>
            <person name="Avila-Pacheco J."/>
            <person name="Jiang X."/>
            <person name="Kearney S.M."/>
            <person name="Perrotta A.R."/>
            <person name="Berdy B."/>
            <person name="Zhao S."/>
            <person name="Lieberman T.D."/>
            <person name="Swanson P.K."/>
            <person name="Smith M."/>
            <person name="Roesemann S."/>
            <person name="Alexander J.E."/>
            <person name="Rich S.A."/>
            <person name="Livny J."/>
            <person name="Vlamakis H."/>
            <person name="Clish C."/>
            <person name="Bullock K."/>
            <person name="Deik A."/>
            <person name="Scott J."/>
            <person name="Pierce K.A."/>
            <person name="Xavier R.J."/>
            <person name="Alm E.J."/>
        </authorList>
    </citation>
    <scope>NUCLEOTIDE SEQUENCE [LARGE SCALE GENOMIC DNA]</scope>
    <source>
        <strain evidence="3 8">BIOML-A160</strain>
        <strain evidence="2 10">BIOML-A183</strain>
        <strain evidence="4 9">BIOML-A2</strain>
    </source>
</reference>
<dbReference type="RefSeq" id="WP_004297868.1">
    <property type="nucleotide sequence ID" value="NZ_BAABYJ010000001.1"/>
</dbReference>
<dbReference type="AlphaFoldDB" id="A0A1Y4PD39"/>
<keyword evidence="1" id="KW-1133">Transmembrane helix</keyword>
<dbReference type="EMBL" id="VWFC01000002">
    <property type="protein sequence ID" value="KAB1330747.1"/>
    <property type="molecule type" value="Genomic_DNA"/>
</dbReference>
<keyword evidence="1" id="KW-0472">Membrane</keyword>
<reference evidence="6 7" key="1">
    <citation type="submission" date="2018-08" db="EMBL/GenBank/DDBJ databases">
        <title>A genome reference for cultivated species of the human gut microbiota.</title>
        <authorList>
            <person name="Zou Y."/>
            <person name="Xue W."/>
            <person name="Luo G."/>
        </authorList>
    </citation>
    <scope>NUCLEOTIDE SEQUENCE [LARGE SCALE GENOMIC DNA]</scope>
    <source>
        <strain evidence="6 7">AF20-9LB</strain>
    </source>
</reference>
<dbReference type="Proteomes" id="UP000266492">
    <property type="component" value="Unassembled WGS sequence"/>
</dbReference>
<dbReference type="KEGG" id="boa:Bovatus_00331"/>
<sequence length="142" mass="16650">MGDIFILIFKRITIFNSILMIIHCLFHPDLGEFEYMFIVIILLLISWIAWLTGKMLNFLSRNKGLKEKKTETNNIVKSFCLKFSRDIDVIYAIFFAIYLVFYSHEKAIVYLILLLFGLYLGNKIAIRANQYIVDQANKNITP</sequence>
<keyword evidence="1" id="KW-0812">Transmembrane</keyword>
<evidence type="ECO:0000313" key="2">
    <source>
        <dbReference type="EMBL" id="KAA3805471.1"/>
    </source>
</evidence>
<evidence type="ECO:0000313" key="4">
    <source>
        <dbReference type="EMBL" id="KAB1330747.1"/>
    </source>
</evidence>
<comment type="caution">
    <text evidence="6">The sequence shown here is derived from an EMBL/GenBank/DDBJ whole genome shotgun (WGS) entry which is preliminary data.</text>
</comment>
<dbReference type="Proteomes" id="UP000365824">
    <property type="component" value="Unassembled WGS sequence"/>
</dbReference>
<evidence type="ECO:0000313" key="6">
    <source>
        <dbReference type="EMBL" id="RGS84004.1"/>
    </source>
</evidence>
<protein>
    <submittedName>
        <fullName evidence="6">Uncharacterized protein</fullName>
    </submittedName>
</protein>
<evidence type="ECO:0000313" key="3">
    <source>
        <dbReference type="EMBL" id="KAA3926597.1"/>
    </source>
</evidence>
<dbReference type="EMBL" id="JAQNWR010000002">
    <property type="protein sequence ID" value="MDC2406801.1"/>
    <property type="molecule type" value="Genomic_DNA"/>
</dbReference>
<feature type="transmembrane region" description="Helical" evidence="1">
    <location>
        <begin position="36"/>
        <end position="59"/>
    </location>
</feature>
<name>A0A1Y4PD39_BACOV</name>
<dbReference type="EMBL" id="VWLB01000029">
    <property type="protein sequence ID" value="KAA3926597.1"/>
    <property type="molecule type" value="Genomic_DNA"/>
</dbReference>
<evidence type="ECO:0000313" key="10">
    <source>
        <dbReference type="Proteomes" id="UP000460135"/>
    </source>
</evidence>
<accession>A0A1Y4PD39</accession>
<evidence type="ECO:0000256" key="1">
    <source>
        <dbReference type="SAM" id="Phobius"/>
    </source>
</evidence>
<dbReference type="EMBL" id="VWLX01000007">
    <property type="protein sequence ID" value="KAA3805471.1"/>
    <property type="molecule type" value="Genomic_DNA"/>
</dbReference>
<evidence type="ECO:0000313" key="7">
    <source>
        <dbReference type="Proteomes" id="UP000266492"/>
    </source>
</evidence>
<evidence type="ECO:0000313" key="5">
    <source>
        <dbReference type="EMBL" id="MDC2406801.1"/>
    </source>
</evidence>
<dbReference type="Proteomes" id="UP000375690">
    <property type="component" value="Unassembled WGS sequence"/>
</dbReference>
<evidence type="ECO:0000313" key="8">
    <source>
        <dbReference type="Proteomes" id="UP000365824"/>
    </source>
</evidence>
<dbReference type="Proteomes" id="UP000460135">
    <property type="component" value="Unassembled WGS sequence"/>
</dbReference>
<gene>
    <name evidence="6" type="ORF">DWX70_10210</name>
    <name evidence="4" type="ORF">F3B53_03145</name>
    <name evidence="3" type="ORF">F3F25_17035</name>
    <name evidence="2" type="ORF">F3F51_11665</name>
    <name evidence="5" type="ORF">PO240_02790</name>
</gene>
<dbReference type="EMBL" id="QRVZ01000007">
    <property type="protein sequence ID" value="RGS84004.1"/>
    <property type="molecule type" value="Genomic_DNA"/>
</dbReference>
<organism evidence="6 7">
    <name type="scientific">Bacteroides ovatus</name>
    <dbReference type="NCBI Taxonomy" id="28116"/>
    <lineage>
        <taxon>Bacteria</taxon>
        <taxon>Pseudomonadati</taxon>
        <taxon>Bacteroidota</taxon>
        <taxon>Bacteroidia</taxon>
        <taxon>Bacteroidales</taxon>
        <taxon>Bacteroidaceae</taxon>
        <taxon>Bacteroides</taxon>
    </lineage>
</organism>
<feature type="transmembrane region" description="Helical" evidence="1">
    <location>
        <begin position="12"/>
        <end position="30"/>
    </location>
</feature>
<feature type="transmembrane region" description="Helical" evidence="1">
    <location>
        <begin position="107"/>
        <end position="126"/>
    </location>
</feature>